<sequence length="347" mass="39780">MSINLRKVCSMEHLNHSTLFLVFRLVPILSIPLYLFAWLLVTRNKSKVVQAVRKHFLRQMLINFISVVLLCVVVCPILIPPIPGYYMTGLLASFDASYDTNVAIPLVLMTHIVLMVALAILQLFKHQLVTISDLRHTRKFELPVKIIRWLYKLCYLVMILVATTILPALTIEFELEGFRKGAFEYFQNPVCLCPDMFIADPRHWKILVPYCWSITFGALCSITGLSSVITCLAIIYDSRKMVSRETLIMQRNFTLSLLYQALVCIVFIVMPLASVSTLFYTDIHIEEHGLYYLLLISFQGAVNNMMHIVPGLWRKLRKKRTADQSRQSWKSSSMWSTSVSNVASTTC</sequence>
<dbReference type="EMBL" id="DS268488">
    <property type="protein sequence ID" value="EFP10805.1"/>
    <property type="molecule type" value="Genomic_DNA"/>
</dbReference>
<dbReference type="InParanoid" id="E3MWP2"/>
<dbReference type="HOGENOM" id="CLU_799839_0_0_1"/>
<protein>
    <submittedName>
        <fullName evidence="2">Uncharacterized protein</fullName>
    </submittedName>
</protein>
<dbReference type="PANTHER" id="PTHR46891:SF8">
    <property type="entry name" value="SERPENTINE RECEPTOR, CLASS H"/>
    <property type="match status" value="1"/>
</dbReference>
<evidence type="ECO:0000313" key="3">
    <source>
        <dbReference type="Proteomes" id="UP000008281"/>
    </source>
</evidence>
<dbReference type="RefSeq" id="XP_003099446.2">
    <property type="nucleotide sequence ID" value="XM_003099398.2"/>
</dbReference>
<feature type="transmembrane region" description="Helical" evidence="1">
    <location>
        <begin position="212"/>
        <end position="236"/>
    </location>
</feature>
<dbReference type="GeneID" id="9805028"/>
<dbReference type="OMA" id="ADPRHWK"/>
<reference evidence="2" key="1">
    <citation type="submission" date="2007-07" db="EMBL/GenBank/DDBJ databases">
        <title>PCAP assembly of the Caenorhabditis remanei genome.</title>
        <authorList>
            <consortium name="The Caenorhabditis remanei Sequencing Consortium"/>
            <person name="Wilson R.K."/>
        </authorList>
    </citation>
    <scope>NUCLEOTIDE SEQUENCE [LARGE SCALE GENOMIC DNA]</scope>
    <source>
        <strain evidence="2">PB4641</strain>
    </source>
</reference>
<feature type="transmembrane region" description="Helical" evidence="1">
    <location>
        <begin position="61"/>
        <end position="82"/>
    </location>
</feature>
<evidence type="ECO:0000313" key="2">
    <source>
        <dbReference type="EMBL" id="EFP10805.1"/>
    </source>
</evidence>
<proteinExistence type="predicted"/>
<name>E3MWP2_CAERE</name>
<feature type="transmembrane region" description="Helical" evidence="1">
    <location>
        <begin position="257"/>
        <end position="279"/>
    </location>
</feature>
<feature type="transmembrane region" description="Helical" evidence="1">
    <location>
        <begin position="291"/>
        <end position="313"/>
    </location>
</feature>
<keyword evidence="1" id="KW-0472">Membrane</keyword>
<evidence type="ECO:0000256" key="1">
    <source>
        <dbReference type="SAM" id="Phobius"/>
    </source>
</evidence>
<gene>
    <name evidence="2" type="ORF">CRE_02468</name>
</gene>
<keyword evidence="3" id="KW-1185">Reference proteome</keyword>
<dbReference type="InterPro" id="IPR019422">
    <property type="entry name" value="7TM_GPCR_serpentine_rcpt_Srh"/>
</dbReference>
<organism evidence="3">
    <name type="scientific">Caenorhabditis remanei</name>
    <name type="common">Caenorhabditis vulgaris</name>
    <dbReference type="NCBI Taxonomy" id="31234"/>
    <lineage>
        <taxon>Eukaryota</taxon>
        <taxon>Metazoa</taxon>
        <taxon>Ecdysozoa</taxon>
        <taxon>Nematoda</taxon>
        <taxon>Chromadorea</taxon>
        <taxon>Rhabditida</taxon>
        <taxon>Rhabditina</taxon>
        <taxon>Rhabditomorpha</taxon>
        <taxon>Rhabditoidea</taxon>
        <taxon>Rhabditidae</taxon>
        <taxon>Peloderinae</taxon>
        <taxon>Caenorhabditis</taxon>
    </lineage>
</organism>
<dbReference type="KEGG" id="crq:GCK72_020578"/>
<dbReference type="PANTHER" id="PTHR46891">
    <property type="entry name" value="SERPENTINE RECEPTOR, CLASS H-RELATED"/>
    <property type="match status" value="1"/>
</dbReference>
<feature type="transmembrane region" description="Helical" evidence="1">
    <location>
        <begin position="149"/>
        <end position="169"/>
    </location>
</feature>
<dbReference type="CTD" id="9805028"/>
<dbReference type="Pfam" id="PF10318">
    <property type="entry name" value="7TM_GPCR_Srh"/>
    <property type="match status" value="1"/>
</dbReference>
<dbReference type="OrthoDB" id="5807897at2759"/>
<accession>E3MWP2</accession>
<dbReference type="eggNOG" id="ENOG502TFM9">
    <property type="taxonomic scope" value="Eukaryota"/>
</dbReference>
<dbReference type="FunCoup" id="E3MWP2">
    <property type="interactions" value="1764"/>
</dbReference>
<keyword evidence="1" id="KW-0812">Transmembrane</keyword>
<dbReference type="AlphaFoldDB" id="E3MWP2"/>
<keyword evidence="1" id="KW-1133">Transmembrane helix</keyword>
<dbReference type="Proteomes" id="UP000008281">
    <property type="component" value="Unassembled WGS sequence"/>
</dbReference>
<feature type="transmembrane region" description="Helical" evidence="1">
    <location>
        <begin position="102"/>
        <end position="124"/>
    </location>
</feature>
<feature type="transmembrane region" description="Helical" evidence="1">
    <location>
        <begin position="20"/>
        <end position="41"/>
    </location>
</feature>